<comment type="caution">
    <text evidence="2">The sequence shown here is derived from an EMBL/GenBank/DDBJ whole genome shotgun (WGS) entry which is preliminary data.</text>
</comment>
<dbReference type="PANTHER" id="PTHR47027:SF28">
    <property type="entry name" value="ENDONUCLEASE-REVERSE TRANSCRIPTASE"/>
    <property type="match status" value="1"/>
</dbReference>
<dbReference type="Proteomes" id="UP001303046">
    <property type="component" value="Unassembled WGS sequence"/>
</dbReference>
<evidence type="ECO:0000313" key="2">
    <source>
        <dbReference type="EMBL" id="KAK6750119.1"/>
    </source>
</evidence>
<feature type="domain" description="Reverse transcriptase" evidence="1">
    <location>
        <begin position="1"/>
        <end position="130"/>
    </location>
</feature>
<accession>A0ABR1DI18</accession>
<gene>
    <name evidence="2" type="primary">Necator_chrIV.g15528</name>
    <name evidence="2" type="ORF">RB195_002233</name>
</gene>
<sequence length="130" mass="14593">MCGGRNCFMRSLSALYDVLLEQAGHSVEVGVHQGSSLSPLLFILCMDTITKEIEKQHPGTLLFADDVMLASESRNDLQKQIQSWKEQYGLCLNTSKTEYMEGGPRIEDGSIRVDSTELNKVNCFKYLDPK</sequence>
<dbReference type="Pfam" id="PF00078">
    <property type="entry name" value="RVT_1"/>
    <property type="match status" value="1"/>
</dbReference>
<name>A0ABR1DI18_NECAM</name>
<dbReference type="InterPro" id="IPR043128">
    <property type="entry name" value="Rev_trsase/Diguanyl_cyclase"/>
</dbReference>
<dbReference type="PANTHER" id="PTHR47027">
    <property type="entry name" value="REVERSE TRANSCRIPTASE DOMAIN-CONTAINING PROTEIN"/>
    <property type="match status" value="1"/>
</dbReference>
<protein>
    <recommendedName>
        <fullName evidence="1">Reverse transcriptase domain-containing protein</fullName>
    </recommendedName>
</protein>
<dbReference type="EMBL" id="JAVFWL010000004">
    <property type="protein sequence ID" value="KAK6750119.1"/>
    <property type="molecule type" value="Genomic_DNA"/>
</dbReference>
<evidence type="ECO:0000259" key="1">
    <source>
        <dbReference type="PROSITE" id="PS50878"/>
    </source>
</evidence>
<reference evidence="2 3" key="1">
    <citation type="submission" date="2023-08" db="EMBL/GenBank/DDBJ databases">
        <title>A Necator americanus chromosomal reference genome.</title>
        <authorList>
            <person name="Ilik V."/>
            <person name="Petrzelkova K.J."/>
            <person name="Pardy F."/>
            <person name="Fuh T."/>
            <person name="Niatou-Singa F.S."/>
            <person name="Gouil Q."/>
            <person name="Baker L."/>
            <person name="Ritchie M.E."/>
            <person name="Jex A.R."/>
            <person name="Gazzola D."/>
            <person name="Li H."/>
            <person name="Toshio Fujiwara R."/>
            <person name="Zhan B."/>
            <person name="Aroian R.V."/>
            <person name="Pafco B."/>
            <person name="Schwarz E.M."/>
        </authorList>
    </citation>
    <scope>NUCLEOTIDE SEQUENCE [LARGE SCALE GENOMIC DNA]</scope>
    <source>
        <strain evidence="2 3">Aroian</strain>
        <tissue evidence="2">Whole animal</tissue>
    </source>
</reference>
<evidence type="ECO:0000313" key="3">
    <source>
        <dbReference type="Proteomes" id="UP001303046"/>
    </source>
</evidence>
<dbReference type="InterPro" id="IPR043502">
    <property type="entry name" value="DNA/RNA_pol_sf"/>
</dbReference>
<dbReference type="PROSITE" id="PS50878">
    <property type="entry name" value="RT_POL"/>
    <property type="match status" value="1"/>
</dbReference>
<dbReference type="SUPFAM" id="SSF56672">
    <property type="entry name" value="DNA/RNA polymerases"/>
    <property type="match status" value="1"/>
</dbReference>
<keyword evidence="3" id="KW-1185">Reference proteome</keyword>
<proteinExistence type="predicted"/>
<organism evidence="2 3">
    <name type="scientific">Necator americanus</name>
    <name type="common">Human hookworm</name>
    <dbReference type="NCBI Taxonomy" id="51031"/>
    <lineage>
        <taxon>Eukaryota</taxon>
        <taxon>Metazoa</taxon>
        <taxon>Ecdysozoa</taxon>
        <taxon>Nematoda</taxon>
        <taxon>Chromadorea</taxon>
        <taxon>Rhabditida</taxon>
        <taxon>Rhabditina</taxon>
        <taxon>Rhabditomorpha</taxon>
        <taxon>Strongyloidea</taxon>
        <taxon>Ancylostomatidae</taxon>
        <taxon>Bunostominae</taxon>
        <taxon>Necator</taxon>
    </lineage>
</organism>
<dbReference type="Gene3D" id="3.30.70.270">
    <property type="match status" value="1"/>
</dbReference>
<dbReference type="InterPro" id="IPR000477">
    <property type="entry name" value="RT_dom"/>
</dbReference>